<reference evidence="1 2" key="1">
    <citation type="submission" date="2019-02" db="EMBL/GenBank/DDBJ databases">
        <title>Deep-cultivation of Planctomycetes and their phenomic and genomic characterization uncovers novel biology.</title>
        <authorList>
            <person name="Wiegand S."/>
            <person name="Jogler M."/>
            <person name="Boedeker C."/>
            <person name="Pinto D."/>
            <person name="Vollmers J."/>
            <person name="Rivas-Marin E."/>
            <person name="Kohn T."/>
            <person name="Peeters S.H."/>
            <person name="Heuer A."/>
            <person name="Rast P."/>
            <person name="Oberbeckmann S."/>
            <person name="Bunk B."/>
            <person name="Jeske O."/>
            <person name="Meyerdierks A."/>
            <person name="Storesund J.E."/>
            <person name="Kallscheuer N."/>
            <person name="Luecker S."/>
            <person name="Lage O.M."/>
            <person name="Pohl T."/>
            <person name="Merkel B.J."/>
            <person name="Hornburger P."/>
            <person name="Mueller R.-W."/>
            <person name="Bruemmer F."/>
            <person name="Labrenz M."/>
            <person name="Spormann A.M."/>
            <person name="Op den Camp H."/>
            <person name="Overmann J."/>
            <person name="Amann R."/>
            <person name="Jetten M.S.M."/>
            <person name="Mascher T."/>
            <person name="Medema M.H."/>
            <person name="Devos D.P."/>
            <person name="Kaster A.-K."/>
            <person name="Ovreas L."/>
            <person name="Rohde M."/>
            <person name="Galperin M.Y."/>
            <person name="Jogler C."/>
        </authorList>
    </citation>
    <scope>NUCLEOTIDE SEQUENCE [LARGE SCALE GENOMIC DNA]</scope>
    <source>
        <strain evidence="1 2">Mal48</strain>
    </source>
</reference>
<evidence type="ECO:0008006" key="3">
    <source>
        <dbReference type="Google" id="ProtNLM"/>
    </source>
</evidence>
<dbReference type="InterPro" id="IPR036388">
    <property type="entry name" value="WH-like_DNA-bd_sf"/>
</dbReference>
<dbReference type="Proteomes" id="UP000315724">
    <property type="component" value="Chromosome"/>
</dbReference>
<dbReference type="KEGG" id="tpol:Mal48_12500"/>
<evidence type="ECO:0000313" key="1">
    <source>
        <dbReference type="EMBL" id="QDT32011.1"/>
    </source>
</evidence>
<sequence>MKQLDFAIRQYQETSPDRSRFDDDSFSRLAVWYEEDVAPVLDEYSRRPRFRRYASWPITELQAGAKTELRRLIEQVDRSLVDCAQAILETIELDEILTALQNEFPPLDQVTSGTFSTDGTSDTATDETSLWDPIEDHLRQLKRFALRPWDDLVNVQDYFGTQPKVSSVENGIAICWADAIVSLNPRLLPIGNFIVRSMWERIRPSRKLFSESKDFFLTIGHKLGKPLWAKVEDAHRQYETDYDAIRYALENFQNKHLTDACIALTQLYVAMNGNADVGWLGLDSQNVERGASEINARMRSLRGPEIHDRIATHLTSLQNLYVLEGSSEAEFERLIASRSLVVNCNERLVYWKADSITVSRKQFEFLRLVAERVTTKRTVIGNDLDAAESTSDSALASMVDRLRKRLPQELARTIKHNGEGYYLDLRDNDVVVLASQKTSTAQT</sequence>
<name>A0A517QK42_9PLAN</name>
<dbReference type="AlphaFoldDB" id="A0A517QK42"/>
<dbReference type="RefSeq" id="WP_145197001.1">
    <property type="nucleotide sequence ID" value="NZ_CP036267.1"/>
</dbReference>
<dbReference type="OrthoDB" id="287281at2"/>
<dbReference type="SUPFAM" id="SSF46894">
    <property type="entry name" value="C-terminal effector domain of the bipartite response regulators"/>
    <property type="match status" value="1"/>
</dbReference>
<keyword evidence="2" id="KW-1185">Reference proteome</keyword>
<dbReference type="GO" id="GO:0006355">
    <property type="term" value="P:regulation of DNA-templated transcription"/>
    <property type="evidence" value="ECO:0007669"/>
    <property type="project" value="InterPro"/>
</dbReference>
<proteinExistence type="predicted"/>
<evidence type="ECO:0000313" key="2">
    <source>
        <dbReference type="Proteomes" id="UP000315724"/>
    </source>
</evidence>
<protein>
    <recommendedName>
        <fullName evidence="3">OmpR/PhoB-type domain-containing protein</fullName>
    </recommendedName>
</protein>
<dbReference type="InterPro" id="IPR016032">
    <property type="entry name" value="Sig_transdc_resp-reg_C-effctor"/>
</dbReference>
<organism evidence="1 2">
    <name type="scientific">Thalassoglobus polymorphus</name>
    <dbReference type="NCBI Taxonomy" id="2527994"/>
    <lineage>
        <taxon>Bacteria</taxon>
        <taxon>Pseudomonadati</taxon>
        <taxon>Planctomycetota</taxon>
        <taxon>Planctomycetia</taxon>
        <taxon>Planctomycetales</taxon>
        <taxon>Planctomycetaceae</taxon>
        <taxon>Thalassoglobus</taxon>
    </lineage>
</organism>
<accession>A0A517QK42</accession>
<gene>
    <name evidence="1" type="ORF">Mal48_12500</name>
</gene>
<dbReference type="GO" id="GO:0003677">
    <property type="term" value="F:DNA binding"/>
    <property type="evidence" value="ECO:0007669"/>
    <property type="project" value="InterPro"/>
</dbReference>
<dbReference type="EMBL" id="CP036267">
    <property type="protein sequence ID" value="QDT32011.1"/>
    <property type="molecule type" value="Genomic_DNA"/>
</dbReference>
<dbReference type="Gene3D" id="1.10.10.10">
    <property type="entry name" value="Winged helix-like DNA-binding domain superfamily/Winged helix DNA-binding domain"/>
    <property type="match status" value="1"/>
</dbReference>